<proteinExistence type="predicted"/>
<organism evidence="1 2">
    <name type="scientific">Brevundimonas mediterranea</name>
    <dbReference type="NCBI Taxonomy" id="74329"/>
    <lineage>
        <taxon>Bacteria</taxon>
        <taxon>Pseudomonadati</taxon>
        <taxon>Pseudomonadota</taxon>
        <taxon>Alphaproteobacteria</taxon>
        <taxon>Caulobacterales</taxon>
        <taxon>Caulobacteraceae</taxon>
        <taxon>Brevundimonas</taxon>
    </lineage>
</organism>
<protein>
    <recommendedName>
        <fullName evidence="3">DUF551 domain-containing protein</fullName>
    </recommendedName>
</protein>
<keyword evidence="2" id="KW-1185">Reference proteome</keyword>
<dbReference type="EMBL" id="UXHF01000021">
    <property type="protein sequence ID" value="VDC49733.1"/>
    <property type="molecule type" value="Genomic_DNA"/>
</dbReference>
<reference evidence="1 2" key="1">
    <citation type="submission" date="2018-11" db="EMBL/GenBank/DDBJ databases">
        <authorList>
            <person name="Peiro R."/>
            <person name="Begona"/>
            <person name="Cbmso G."/>
            <person name="Lopez M."/>
            <person name="Gonzalez S."/>
            <person name="Sacristan E."/>
            <person name="Castillo E."/>
        </authorList>
    </citation>
    <scope>NUCLEOTIDE SEQUENCE [LARGE SCALE GENOMIC DNA]</scope>
    <source>
        <strain evidence="1">Brev_genome</strain>
    </source>
</reference>
<comment type="caution">
    <text evidence="1">The sequence shown here is derived from an EMBL/GenBank/DDBJ whole genome shotgun (WGS) entry which is preliminary data.</text>
</comment>
<dbReference type="RefSeq" id="WP_154725947.1">
    <property type="nucleotide sequence ID" value="NZ_UXHF01000021.1"/>
</dbReference>
<evidence type="ECO:0000313" key="1">
    <source>
        <dbReference type="EMBL" id="VDC49733.1"/>
    </source>
</evidence>
<sequence>MTHPTDALRLVPVEPNHQMHYDGDRALANAVRNGGSIFDTTKAIWSAMLAAAPASPLPEGGGQCSGITGELSGWQDISTAPKDGTPLLAGSIHHSDREVVCWQDGLPSGSMDTDAAWEGWVNDGPQKDRFYVNPRYFTHFMPLPAAPTGAK</sequence>
<evidence type="ECO:0000313" key="2">
    <source>
        <dbReference type="Proteomes" id="UP000289220"/>
    </source>
</evidence>
<evidence type="ECO:0008006" key="3">
    <source>
        <dbReference type="Google" id="ProtNLM"/>
    </source>
</evidence>
<accession>A0A7Z8Y3E6</accession>
<dbReference type="AlphaFoldDB" id="A0A7Z8Y3E6"/>
<gene>
    <name evidence="1" type="ORF">BREV_BREV_01379</name>
</gene>
<dbReference type="Proteomes" id="UP000289220">
    <property type="component" value="Unassembled WGS sequence"/>
</dbReference>
<name>A0A7Z8Y3E6_9CAUL</name>